<proteinExistence type="predicted"/>
<dbReference type="SUPFAM" id="SSF158745">
    <property type="entry name" value="LanC-like"/>
    <property type="match status" value="1"/>
</dbReference>
<accession>A0A8H7Q9K6</accession>
<dbReference type="GO" id="GO:0046872">
    <property type="term" value="F:metal ion binding"/>
    <property type="evidence" value="ECO:0007669"/>
    <property type="project" value="UniProtKB-KW"/>
</dbReference>
<organism evidence="3 4">
    <name type="scientific">Umbelopsis vinacea</name>
    <dbReference type="NCBI Taxonomy" id="44442"/>
    <lineage>
        <taxon>Eukaryota</taxon>
        <taxon>Fungi</taxon>
        <taxon>Fungi incertae sedis</taxon>
        <taxon>Mucoromycota</taxon>
        <taxon>Mucoromycotina</taxon>
        <taxon>Umbelopsidomycetes</taxon>
        <taxon>Umbelopsidales</taxon>
        <taxon>Umbelopsidaceae</taxon>
        <taxon>Umbelopsis</taxon>
    </lineage>
</organism>
<dbReference type="CDD" id="cd04794">
    <property type="entry name" value="euk_LANCL"/>
    <property type="match status" value="1"/>
</dbReference>
<evidence type="ECO:0000256" key="2">
    <source>
        <dbReference type="SAM" id="MobiDB-lite"/>
    </source>
</evidence>
<feature type="binding site" evidence="1">
    <location>
        <position position="273"/>
    </location>
    <ligand>
        <name>Zn(2+)</name>
        <dbReference type="ChEBI" id="CHEBI:29105"/>
    </ligand>
</feature>
<dbReference type="PANTHER" id="PTHR12736">
    <property type="entry name" value="LANC-LIKE PROTEIN"/>
    <property type="match status" value="1"/>
</dbReference>
<protein>
    <submittedName>
        <fullName evidence="3">Uncharacterized protein</fullName>
    </submittedName>
</protein>
<dbReference type="PANTHER" id="PTHR12736:SF7">
    <property type="entry name" value="LANC-LIKE PROTEIN 3"/>
    <property type="match status" value="1"/>
</dbReference>
<comment type="caution">
    <text evidence="3">The sequence shown here is derived from an EMBL/GenBank/DDBJ whole genome shotgun (WGS) entry which is preliminary data.</text>
</comment>
<keyword evidence="1" id="KW-0479">Metal-binding</keyword>
<dbReference type="AlphaFoldDB" id="A0A8H7Q9K6"/>
<dbReference type="Proteomes" id="UP000612746">
    <property type="component" value="Unassembled WGS sequence"/>
</dbReference>
<feature type="binding site" evidence="1">
    <location>
        <position position="323"/>
    </location>
    <ligand>
        <name>Zn(2+)</name>
        <dbReference type="ChEBI" id="CHEBI:29105"/>
    </ligand>
</feature>
<dbReference type="GO" id="GO:0005975">
    <property type="term" value="P:carbohydrate metabolic process"/>
    <property type="evidence" value="ECO:0007669"/>
    <property type="project" value="InterPro"/>
</dbReference>
<dbReference type="EMBL" id="JAEPRA010000002">
    <property type="protein sequence ID" value="KAG2188472.1"/>
    <property type="molecule type" value="Genomic_DNA"/>
</dbReference>
<dbReference type="InterPro" id="IPR012341">
    <property type="entry name" value="6hp_glycosidase-like_sf"/>
</dbReference>
<dbReference type="OrthoDB" id="10257263at2759"/>
<dbReference type="GO" id="GO:0005886">
    <property type="term" value="C:plasma membrane"/>
    <property type="evidence" value="ECO:0007669"/>
    <property type="project" value="TreeGrafter"/>
</dbReference>
<keyword evidence="1" id="KW-0862">Zinc</keyword>
<keyword evidence="4" id="KW-1185">Reference proteome</keyword>
<sequence length="446" mass="49616">MHKRYIENTLNTEDLEDFLQPNNLQRHLVTEIEYILARLPAFPVGGHTSSIYHGQAGILYLLFHIHNVDPSVTVAGDPVAELCEMYLTSITKSAVELNSKHCGFIDSPVGAIAVAACVHHVVLRKDYKARLEIEKLLEYQSVALNDDVSDELLYGRVGYLYALQLVCLHCSDIAGDLITDNTRLAVIKKVIEHGQKDAVDGWPLMWSWHDRHYLGAAHGVAGIVGILLQCGSLVDPWKEDLSTVAERLSEMTLTSGNVPSSLSSHKDELVQFCHGAPGVIPCLTLINRLYPGDRSKRLLSFAEKQADCTWERGLLSKSAGLCHACGRFKLSPALTIDSLLGISGNAFAFLELYSVYPESTHYMKKAGAFCRFACEWREHTSRKVLHTPEHPNSLFEGNAGLAWLLIDLWWVIQQNDQGGQNQHGSKSNQRTLKERPGGYPCFTDLI</sequence>
<dbReference type="InterPro" id="IPR007822">
    <property type="entry name" value="LANC-like"/>
</dbReference>
<feature type="region of interest" description="Disordered" evidence="2">
    <location>
        <begin position="418"/>
        <end position="446"/>
    </location>
</feature>
<evidence type="ECO:0000256" key="1">
    <source>
        <dbReference type="PIRSR" id="PIRSR607822-1"/>
    </source>
</evidence>
<dbReference type="SMART" id="SM01260">
    <property type="entry name" value="LANC_like"/>
    <property type="match status" value="1"/>
</dbReference>
<dbReference type="Pfam" id="PF05147">
    <property type="entry name" value="LANC_like"/>
    <property type="match status" value="1"/>
</dbReference>
<reference evidence="3" key="1">
    <citation type="submission" date="2020-12" db="EMBL/GenBank/DDBJ databases">
        <title>Metabolic potential, ecology and presence of endohyphal bacteria is reflected in genomic diversity of Mucoromycotina.</title>
        <authorList>
            <person name="Muszewska A."/>
            <person name="Okrasinska A."/>
            <person name="Steczkiewicz K."/>
            <person name="Drgas O."/>
            <person name="Orlowska M."/>
            <person name="Perlinska-Lenart U."/>
            <person name="Aleksandrzak-Piekarczyk T."/>
            <person name="Szatraj K."/>
            <person name="Zielenkiewicz U."/>
            <person name="Pilsyk S."/>
            <person name="Malc E."/>
            <person name="Mieczkowski P."/>
            <person name="Kruszewska J.S."/>
            <person name="Biernat P."/>
            <person name="Pawlowska J."/>
        </authorList>
    </citation>
    <scope>NUCLEOTIDE SEQUENCE</scope>
    <source>
        <strain evidence="3">WA0000051536</strain>
    </source>
</reference>
<name>A0A8H7Q9K6_9FUNG</name>
<gene>
    <name evidence="3" type="ORF">INT44_001225</name>
</gene>
<dbReference type="PRINTS" id="PR01950">
    <property type="entry name" value="LANCSUPER"/>
</dbReference>
<evidence type="ECO:0000313" key="4">
    <source>
        <dbReference type="Proteomes" id="UP000612746"/>
    </source>
</evidence>
<dbReference type="GO" id="GO:0031179">
    <property type="term" value="P:peptide modification"/>
    <property type="evidence" value="ECO:0007669"/>
    <property type="project" value="InterPro"/>
</dbReference>
<feature type="binding site" evidence="1">
    <location>
        <position position="322"/>
    </location>
    <ligand>
        <name>Zn(2+)</name>
        <dbReference type="ChEBI" id="CHEBI:29105"/>
    </ligand>
</feature>
<dbReference type="Gene3D" id="1.50.10.10">
    <property type="match status" value="1"/>
</dbReference>
<evidence type="ECO:0000313" key="3">
    <source>
        <dbReference type="EMBL" id="KAG2188472.1"/>
    </source>
</evidence>